<evidence type="ECO:0000313" key="11">
    <source>
        <dbReference type="Proteomes" id="UP000766904"/>
    </source>
</evidence>
<gene>
    <name evidence="10" type="ORF">CV102_14080</name>
</gene>
<dbReference type="GO" id="GO:0022857">
    <property type="term" value="F:transmembrane transporter activity"/>
    <property type="evidence" value="ECO:0007669"/>
    <property type="project" value="TreeGrafter"/>
</dbReference>
<organism evidence="10 11">
    <name type="scientific">Natronococcus pandeyae</name>
    <dbReference type="NCBI Taxonomy" id="2055836"/>
    <lineage>
        <taxon>Archaea</taxon>
        <taxon>Methanobacteriati</taxon>
        <taxon>Methanobacteriota</taxon>
        <taxon>Stenosarchaea group</taxon>
        <taxon>Halobacteria</taxon>
        <taxon>Halobacteriales</taxon>
        <taxon>Natrialbaceae</taxon>
        <taxon>Natronococcus</taxon>
    </lineage>
</organism>
<keyword evidence="2" id="KW-1003">Cell membrane</keyword>
<comment type="subcellular location">
    <subcellularLocation>
        <location evidence="1">Cell membrane</location>
        <topology evidence="1">Multi-pass membrane protein</topology>
    </subcellularLocation>
</comment>
<feature type="transmembrane region" description="Helical" evidence="8">
    <location>
        <begin position="945"/>
        <end position="969"/>
    </location>
</feature>
<evidence type="ECO:0000256" key="1">
    <source>
        <dbReference type="ARBA" id="ARBA00004651"/>
    </source>
</evidence>
<sequence>MSYLRVLVGRWSRRDRLAVLVIALTVALLVGATLLVVAAGDQTSSLADEYDANASVASYDSVNAAQEVAGSDAVVLPMATAASPDGEPRRVVAVPDDTAGLDLPAQPNGTVGPGSESTEWRLEGTDGSRTEPVEPAGTSSGLLPPTWLRTTPDTLEAVGPTDALVVSPATDDAGAGDGTPLVGTLSFFVDGTDDVLEIVWTGVAAAGVIVAVTLSSVVRMTIRDRAPTIRVIRATGAPPRRVRAALAARAGALAAAGGVLGYAIGVIVTNAAVTVAVVVGLPTTLSVQVSPRIAMGLLGILAVLTGVGLVTGYLTARIATAKPPAHVGRDGQPSGSSGLSSRLARDDARSWRRLTPTVLAARTVVPTTATLSTFAVIVLLVASLGAIGASVSTGETTISEPDTSHPVNSQVPAGYAEALAADGVAASPEILLFTSYEEQPYLARGVDYEAFADVTGARLVDGTTPETDGEAAVGVELARTLELEPGDELVVGGSTEEALTAVTVAGTYETGGLEDHQLLVSLPTARHLSTVEPGAVNLVRTEATDRSLASGTNATVVDVDVPSHVRPDETVSVETTVWNPTDDPVDREITATLGASETTRTVELDAHERRTVTIDLEAPAAGEYDLAVGEHGQSVTVADAPPLDLLAFPETAPSGESLQVHVRDTAGSPVESATVAIDDRTAETDAEGMAWLELPTTAGTHDVTVRADDRELNESVQVADDVETNPAADVSVSPDSPSIHTEPTAEIRLTNPWNRTVETHVEIEGPETVHREEVALDPEETTTVTTTLSHQPPGEYPVRVTAADRTLASTEYEVVGDDRLVSAIAASGHQQAGGGLGSAIEYAMGNLQVLLGALTGLAAVTVVGATSAVLARAVRARQRTLAIYRATGASPRRLLGIVVADAIRIGTVAAVGALLVAVAVLEGLAAVGRLTAFGITLASWPTAPVAVGVVGGGIALTLVAALVATVPLLRVSPASLLSPSRANSAGRDDGSPAGRSGESEPHSDDSPVQEPNHNSD</sequence>
<feature type="region of interest" description="Disordered" evidence="7">
    <location>
        <begin position="324"/>
        <end position="343"/>
    </location>
</feature>
<comment type="caution">
    <text evidence="10">The sequence shown here is derived from an EMBL/GenBank/DDBJ whole genome shotgun (WGS) entry which is preliminary data.</text>
</comment>
<keyword evidence="5 8" id="KW-0472">Membrane</keyword>
<dbReference type="Pfam" id="PF02687">
    <property type="entry name" value="FtsX"/>
    <property type="match status" value="1"/>
</dbReference>
<feature type="transmembrane region" description="Helical" evidence="8">
    <location>
        <begin position="250"/>
        <end position="281"/>
    </location>
</feature>
<feature type="compositionally biased region" description="Basic and acidic residues" evidence="7">
    <location>
        <begin position="118"/>
        <end position="132"/>
    </location>
</feature>
<feature type="transmembrane region" description="Helical" evidence="8">
    <location>
        <begin position="894"/>
        <end position="925"/>
    </location>
</feature>
<evidence type="ECO:0000256" key="4">
    <source>
        <dbReference type="ARBA" id="ARBA00022989"/>
    </source>
</evidence>
<keyword evidence="4 8" id="KW-1133">Transmembrane helix</keyword>
<evidence type="ECO:0000256" key="8">
    <source>
        <dbReference type="SAM" id="Phobius"/>
    </source>
</evidence>
<keyword evidence="3 8" id="KW-0812">Transmembrane</keyword>
<reference evidence="10" key="1">
    <citation type="submission" date="2017-11" db="EMBL/GenBank/DDBJ databases">
        <authorList>
            <person name="Kajale S.C."/>
            <person name="Sharma A."/>
        </authorList>
    </citation>
    <scope>NUCLEOTIDE SEQUENCE</scope>
    <source>
        <strain evidence="10">LS1_42</strain>
    </source>
</reference>
<feature type="transmembrane region" description="Helical" evidence="8">
    <location>
        <begin position="198"/>
        <end position="218"/>
    </location>
</feature>
<dbReference type="InterPro" id="IPR003838">
    <property type="entry name" value="ABC3_permease_C"/>
</dbReference>
<feature type="domain" description="ABC3 transporter permease C-terminal" evidence="9">
    <location>
        <begin position="206"/>
        <end position="316"/>
    </location>
</feature>
<evidence type="ECO:0000256" key="5">
    <source>
        <dbReference type="ARBA" id="ARBA00023136"/>
    </source>
</evidence>
<dbReference type="EMBL" id="PHNJ01000007">
    <property type="protein sequence ID" value="TYL37856.1"/>
    <property type="molecule type" value="Genomic_DNA"/>
</dbReference>
<dbReference type="RefSeq" id="WP_148858629.1">
    <property type="nucleotide sequence ID" value="NZ_PHNJ01000007.1"/>
</dbReference>
<comment type="similarity">
    <text evidence="6">Belongs to the ABC-4 integral membrane protein family.</text>
</comment>
<evidence type="ECO:0000313" key="10">
    <source>
        <dbReference type="EMBL" id="TYL37856.1"/>
    </source>
</evidence>
<evidence type="ECO:0000259" key="9">
    <source>
        <dbReference type="Pfam" id="PF02687"/>
    </source>
</evidence>
<dbReference type="OrthoDB" id="291541at2157"/>
<feature type="transmembrane region" description="Helical" evidence="8">
    <location>
        <begin position="293"/>
        <end position="314"/>
    </location>
</feature>
<name>A0A8J8PZT6_9EURY</name>
<evidence type="ECO:0000256" key="7">
    <source>
        <dbReference type="SAM" id="MobiDB-lite"/>
    </source>
</evidence>
<dbReference type="PANTHER" id="PTHR30572:SF4">
    <property type="entry name" value="ABC TRANSPORTER PERMEASE YTRF"/>
    <property type="match status" value="1"/>
</dbReference>
<dbReference type="PANTHER" id="PTHR30572">
    <property type="entry name" value="MEMBRANE COMPONENT OF TRANSPORTER-RELATED"/>
    <property type="match status" value="1"/>
</dbReference>
<evidence type="ECO:0000256" key="3">
    <source>
        <dbReference type="ARBA" id="ARBA00022692"/>
    </source>
</evidence>
<dbReference type="Gene3D" id="2.60.40.1120">
    <property type="entry name" value="Carboxypeptidase-like, regulatory domain"/>
    <property type="match status" value="1"/>
</dbReference>
<feature type="transmembrane region" description="Helical" evidence="8">
    <location>
        <begin position="849"/>
        <end position="874"/>
    </location>
</feature>
<protein>
    <submittedName>
        <fullName evidence="10">Peptide ABC transporter permease</fullName>
    </submittedName>
</protein>
<dbReference type="Proteomes" id="UP000766904">
    <property type="component" value="Unassembled WGS sequence"/>
</dbReference>
<keyword evidence="11" id="KW-1185">Reference proteome</keyword>
<evidence type="ECO:0000256" key="2">
    <source>
        <dbReference type="ARBA" id="ARBA00022475"/>
    </source>
</evidence>
<dbReference type="InterPro" id="IPR050250">
    <property type="entry name" value="Macrolide_Exporter_MacB"/>
</dbReference>
<dbReference type="AlphaFoldDB" id="A0A8J8PZT6"/>
<proteinExistence type="inferred from homology"/>
<feature type="region of interest" description="Disordered" evidence="7">
    <location>
        <begin position="98"/>
        <end position="146"/>
    </location>
</feature>
<accession>A0A8J8PZT6</accession>
<feature type="region of interest" description="Disordered" evidence="7">
    <location>
        <begin position="978"/>
        <end position="1016"/>
    </location>
</feature>
<dbReference type="GO" id="GO:0005886">
    <property type="term" value="C:plasma membrane"/>
    <property type="evidence" value="ECO:0007669"/>
    <property type="project" value="UniProtKB-SubCell"/>
</dbReference>
<evidence type="ECO:0000256" key="6">
    <source>
        <dbReference type="ARBA" id="ARBA00038076"/>
    </source>
</evidence>
<feature type="transmembrane region" description="Helical" evidence="8">
    <location>
        <begin position="359"/>
        <end position="387"/>
    </location>
</feature>